<dbReference type="PANTHER" id="PTHR33233">
    <property type="entry name" value="ENDONUCLEASE/EXONUCLEASE/PHOSPHATASE"/>
    <property type="match status" value="1"/>
</dbReference>
<evidence type="ECO:0008006" key="3">
    <source>
        <dbReference type="Google" id="ProtNLM"/>
    </source>
</evidence>
<organism evidence="2">
    <name type="scientific">Solanum chilense</name>
    <name type="common">Tomato</name>
    <name type="synonym">Lycopersicon chilense</name>
    <dbReference type="NCBI Taxonomy" id="4083"/>
    <lineage>
        <taxon>Eukaryota</taxon>
        <taxon>Viridiplantae</taxon>
        <taxon>Streptophyta</taxon>
        <taxon>Embryophyta</taxon>
        <taxon>Tracheophyta</taxon>
        <taxon>Spermatophyta</taxon>
        <taxon>Magnoliopsida</taxon>
        <taxon>eudicotyledons</taxon>
        <taxon>Gunneridae</taxon>
        <taxon>Pentapetalae</taxon>
        <taxon>asterids</taxon>
        <taxon>lamiids</taxon>
        <taxon>Solanales</taxon>
        <taxon>Solanaceae</taxon>
        <taxon>Solanoideae</taxon>
        <taxon>Solaneae</taxon>
        <taxon>Solanum</taxon>
        <taxon>Solanum subgen. Lycopersicon</taxon>
    </lineage>
</organism>
<protein>
    <recommendedName>
        <fullName evidence="3">DUF4283 domain-containing protein</fullName>
    </recommendedName>
</protein>
<gene>
    <name evidence="2" type="ORF">EJD97_010021</name>
</gene>
<feature type="compositionally biased region" description="Polar residues" evidence="1">
    <location>
        <begin position="82"/>
        <end position="91"/>
    </location>
</feature>
<dbReference type="EMBL" id="RXGB01025789">
    <property type="protein sequence ID" value="TMW81375.1"/>
    <property type="molecule type" value="Genomic_DNA"/>
</dbReference>
<name>A0A6N2AGK9_SOLCI</name>
<accession>A0A6N2AGK9</accession>
<dbReference type="AlphaFoldDB" id="A0A6N2AGK9"/>
<feature type="compositionally biased region" description="Low complexity" evidence="1">
    <location>
        <begin position="14"/>
        <end position="26"/>
    </location>
</feature>
<feature type="region of interest" description="Disordered" evidence="1">
    <location>
        <begin position="254"/>
        <end position="330"/>
    </location>
</feature>
<evidence type="ECO:0000256" key="1">
    <source>
        <dbReference type="SAM" id="MobiDB-lite"/>
    </source>
</evidence>
<feature type="region of interest" description="Disordered" evidence="1">
    <location>
        <begin position="72"/>
        <end position="94"/>
    </location>
</feature>
<feature type="compositionally biased region" description="Basic and acidic residues" evidence="1">
    <location>
        <begin position="302"/>
        <end position="315"/>
    </location>
</feature>
<evidence type="ECO:0000313" key="2">
    <source>
        <dbReference type="EMBL" id="TMW81375.1"/>
    </source>
</evidence>
<comment type="caution">
    <text evidence="2">The sequence shown here is derived from an EMBL/GenBank/DDBJ whole genome shotgun (WGS) entry which is preliminary data.</text>
</comment>
<dbReference type="PANTHER" id="PTHR33233:SF17">
    <property type="entry name" value="DUF4283 DOMAIN-CONTAINING PROTEIN"/>
    <property type="match status" value="1"/>
</dbReference>
<proteinExistence type="predicted"/>
<reference evidence="2" key="1">
    <citation type="submission" date="2019-05" db="EMBL/GenBank/DDBJ databases">
        <title>The de novo reference genome and transcriptome assemblies of the wild tomato species Solanum chilense.</title>
        <authorList>
            <person name="Stam R."/>
            <person name="Nosenko T."/>
            <person name="Hoerger A.C."/>
            <person name="Stephan W."/>
            <person name="Seidel M.A."/>
            <person name="Kuhn J.M.M."/>
            <person name="Haberer G."/>
            <person name="Tellier A."/>
        </authorList>
    </citation>
    <scope>NUCLEOTIDE SEQUENCE</scope>
    <source>
        <tissue evidence="2">Mature leaves</tissue>
    </source>
</reference>
<sequence length="374" mass="42450">MTVGSSVGPRVEAIEVNEQEQAQNEEGNFEERVSVSSKVSRRLSLKSASEKEEVHENSDLVQLEVGSKVESNGTVTKKIDGNTESNGGSRNEMSKDYKEPWVNMFKNNRVANNGMHLAYFPPQIVNGEAMVQLEGKEVQDEEDKWKCALIAYVVGECPGYNAMNRYIMMNWSKVGKPDDCSAIGVPLFANECTTKQTRISYARMLIEVNVTKPIPQQITVMDPNGRTFMQEIVMEWKPQYCDKCQKIGHQCQSVTMEEQPKKRKPWKKVTQTWQYEGPIQQQERKNDQRKMPVVDKNSNDAQEEKQEIEQGKEQENNQTPELNLRPHNGSKHLNFNLSNFPMLSAIPIINGFEILRNSKLAPLPVHTGGALKTC</sequence>
<feature type="compositionally biased region" description="Basic and acidic residues" evidence="1">
    <location>
        <begin position="282"/>
        <end position="293"/>
    </location>
</feature>
<feature type="region of interest" description="Disordered" evidence="1">
    <location>
        <begin position="1"/>
        <end position="54"/>
    </location>
</feature>